<evidence type="ECO:0000256" key="7">
    <source>
        <dbReference type="ARBA" id="ARBA00023033"/>
    </source>
</evidence>
<evidence type="ECO:0000256" key="2">
    <source>
        <dbReference type="ARBA" id="ARBA00004749"/>
    </source>
</evidence>
<evidence type="ECO:0000256" key="6">
    <source>
        <dbReference type="ARBA" id="ARBA00023002"/>
    </source>
</evidence>
<dbReference type="Gene3D" id="3.50.50.60">
    <property type="entry name" value="FAD/NAD(P)-binding domain"/>
    <property type="match status" value="2"/>
</dbReference>
<dbReference type="PRINTS" id="PR00420">
    <property type="entry name" value="RNGMNOXGNASE"/>
</dbReference>
<dbReference type="SUPFAM" id="SSF51905">
    <property type="entry name" value="FAD/NAD(P)-binding domain"/>
    <property type="match status" value="1"/>
</dbReference>
<comment type="cofactor">
    <cofactor evidence="1">
        <name>FAD</name>
        <dbReference type="ChEBI" id="CHEBI:57692"/>
    </cofactor>
</comment>
<evidence type="ECO:0000259" key="8">
    <source>
        <dbReference type="Pfam" id="PF01494"/>
    </source>
</evidence>
<comment type="similarity">
    <text evidence="3">Belongs to the UbiH/COQ6 family.</text>
</comment>
<comment type="caution">
    <text evidence="9">The sequence shown here is derived from an EMBL/GenBank/DDBJ whole genome shotgun (WGS) entry which is preliminary data.</text>
</comment>
<keyword evidence="7" id="KW-0503">Monooxygenase</keyword>
<proteinExistence type="inferred from homology"/>
<accession>A0ABV7HPA6</accession>
<evidence type="ECO:0000256" key="5">
    <source>
        <dbReference type="ARBA" id="ARBA00022827"/>
    </source>
</evidence>
<dbReference type="InterPro" id="IPR010971">
    <property type="entry name" value="UbiH/COQ6"/>
</dbReference>
<comment type="pathway">
    <text evidence="2">Cofactor biosynthesis; ubiquinone biosynthesis.</text>
</comment>
<keyword evidence="4" id="KW-0285">Flavoprotein</keyword>
<evidence type="ECO:0000256" key="3">
    <source>
        <dbReference type="ARBA" id="ARBA00005349"/>
    </source>
</evidence>
<keyword evidence="9" id="KW-0830">Ubiquinone</keyword>
<reference evidence="10" key="1">
    <citation type="journal article" date="2019" name="Int. J. Syst. Evol. Microbiol.">
        <title>The Global Catalogue of Microorganisms (GCM) 10K type strain sequencing project: providing services to taxonomists for standard genome sequencing and annotation.</title>
        <authorList>
            <consortium name="The Broad Institute Genomics Platform"/>
            <consortium name="The Broad Institute Genome Sequencing Center for Infectious Disease"/>
            <person name="Wu L."/>
            <person name="Ma J."/>
        </authorList>
    </citation>
    <scope>NUCLEOTIDE SEQUENCE [LARGE SCALE GENOMIC DNA]</scope>
    <source>
        <strain evidence="10">KCTC 52141</strain>
    </source>
</reference>
<dbReference type="InterPro" id="IPR018168">
    <property type="entry name" value="Ubi_Hdrlase_CS"/>
</dbReference>
<keyword evidence="10" id="KW-1185">Reference proteome</keyword>
<dbReference type="EMBL" id="JBHRTL010000004">
    <property type="protein sequence ID" value="MFC3154431.1"/>
    <property type="molecule type" value="Genomic_DNA"/>
</dbReference>
<evidence type="ECO:0000313" key="10">
    <source>
        <dbReference type="Proteomes" id="UP001595548"/>
    </source>
</evidence>
<dbReference type="RefSeq" id="WP_382414671.1">
    <property type="nucleotide sequence ID" value="NZ_AP031500.1"/>
</dbReference>
<dbReference type="PROSITE" id="PS01304">
    <property type="entry name" value="UBIH"/>
    <property type="match status" value="1"/>
</dbReference>
<name>A0ABV7HPA6_9GAMM</name>
<evidence type="ECO:0000313" key="9">
    <source>
        <dbReference type="EMBL" id="MFC3154431.1"/>
    </source>
</evidence>
<feature type="domain" description="FAD-binding" evidence="8">
    <location>
        <begin position="6"/>
        <end position="350"/>
    </location>
</feature>
<evidence type="ECO:0000256" key="1">
    <source>
        <dbReference type="ARBA" id="ARBA00001974"/>
    </source>
</evidence>
<evidence type="ECO:0000256" key="4">
    <source>
        <dbReference type="ARBA" id="ARBA00022630"/>
    </source>
</evidence>
<gene>
    <name evidence="9" type="ORF">ACFOEB_04380</name>
</gene>
<dbReference type="InterPro" id="IPR051205">
    <property type="entry name" value="UbiH/COQ6_monooxygenase"/>
</dbReference>
<dbReference type="PANTHER" id="PTHR43876">
    <property type="entry name" value="UBIQUINONE BIOSYNTHESIS MONOOXYGENASE COQ6, MITOCHONDRIAL"/>
    <property type="match status" value="1"/>
</dbReference>
<organism evidence="9 10">
    <name type="scientific">Gilvimarinus japonicus</name>
    <dbReference type="NCBI Taxonomy" id="1796469"/>
    <lineage>
        <taxon>Bacteria</taxon>
        <taxon>Pseudomonadati</taxon>
        <taxon>Pseudomonadota</taxon>
        <taxon>Gammaproteobacteria</taxon>
        <taxon>Cellvibrionales</taxon>
        <taxon>Cellvibrionaceae</taxon>
        <taxon>Gilvimarinus</taxon>
    </lineage>
</organism>
<dbReference type="Pfam" id="PF01494">
    <property type="entry name" value="FAD_binding_3"/>
    <property type="match status" value="1"/>
</dbReference>
<dbReference type="InterPro" id="IPR002938">
    <property type="entry name" value="FAD-bd"/>
</dbReference>
<dbReference type="Proteomes" id="UP001595548">
    <property type="component" value="Unassembled WGS sequence"/>
</dbReference>
<dbReference type="NCBIfam" id="TIGR01988">
    <property type="entry name" value="Ubi-OHases"/>
    <property type="match status" value="1"/>
</dbReference>
<dbReference type="PANTHER" id="PTHR43876:SF7">
    <property type="entry name" value="UBIQUINONE BIOSYNTHESIS MONOOXYGENASE COQ6, MITOCHONDRIAL"/>
    <property type="match status" value="1"/>
</dbReference>
<protein>
    <submittedName>
        <fullName evidence="9">UbiH/UbiF/VisC/COQ6 family ubiquinone biosynthesis hydroxylase</fullName>
    </submittedName>
</protein>
<sequence>MVSTNYDIIVVGAGIVGTSIAAHLSQTLAPHTRIALVAPAAQPAIDPEPFDPRVVALTDASRQLLEQLGVWRSVAEQRACPYRDMHVWDGEGAGHIEFSAHDLGRDTLGHIVEHRVLNQALERALELTAVERWQQPVSALLRQPDGSINGVELSTSETLQAPLIIAADGARSPLRKMAAIDERQWSYQQSAIVATVRSQAPHGLVARQRFMNTGPLALLPLIDTPQASDGHHCSIVWSADQAFADSLMALDDTEFCQALERHFERRLGTIEHVSTRHAFTLHQRHATRYAQPGLALVGDAAHSIHPLAGQGVNLGLLDVACLTRELQRAQERGLSTGEYATLRRYERQRMGHNLTMMAAMEGFKRLFGSRQPGLTLLRNRALSSVNTLPALKNLLAQQAMGLSL</sequence>
<keyword evidence="5" id="KW-0274">FAD</keyword>
<keyword evidence="6" id="KW-0560">Oxidoreductase</keyword>
<dbReference type="InterPro" id="IPR036188">
    <property type="entry name" value="FAD/NAD-bd_sf"/>
</dbReference>